<protein>
    <recommendedName>
        <fullName evidence="4">Hydrolase</fullName>
    </recommendedName>
</protein>
<dbReference type="SUPFAM" id="SSF53474">
    <property type="entry name" value="alpha/beta-Hydrolases"/>
    <property type="match status" value="1"/>
</dbReference>
<organism evidence="2 3">
    <name type="scientific">Dethiosulfatarculus sandiegensis</name>
    <dbReference type="NCBI Taxonomy" id="1429043"/>
    <lineage>
        <taxon>Bacteria</taxon>
        <taxon>Pseudomonadati</taxon>
        <taxon>Thermodesulfobacteriota</taxon>
        <taxon>Desulfarculia</taxon>
        <taxon>Desulfarculales</taxon>
        <taxon>Desulfarculaceae</taxon>
        <taxon>Dethiosulfatarculus</taxon>
    </lineage>
</organism>
<dbReference type="PANTHER" id="PTHR35560:SF3">
    <property type="entry name" value="PEPTIDASE S9 PROLYL OLIGOPEPTIDASE CATALYTIC DOMAIN-CONTAINING PROTEIN"/>
    <property type="match status" value="1"/>
</dbReference>
<dbReference type="Gene3D" id="3.40.50.1820">
    <property type="entry name" value="alpha/beta hydrolase"/>
    <property type="match status" value="1"/>
</dbReference>
<gene>
    <name evidence="2" type="ORF">X474_25520</name>
</gene>
<sequence>MGTLYPNNRTRIIKAFPRPTTHFLVGIFILVCMVACGTPSEAQSRRLEPGSGVFEMSDQRKEAARINIFYHLPQNFGPESKVVIVLHGVKRNADRYRDNWVNHSEKYGFLIVAPEFSMADYPGADQYNLGNMFNTEGKPNPRACWSYPVIERVFQKVVKLTGSAQKRFYVFGHSAGAQFVHRMVLFAPPRSMAGAIAANAGWYTMPDFSEEFPYGLKGAPLNKEGLKNAFICPLVIMAGDKDTDPHHKYLRRTPEAMSQGEHRLARSRTFFKAAQKEARALGTEFNWQYVLVPGVGHSNRKMSLFAAEYIAAQ</sequence>
<dbReference type="STRING" id="1429043.X474_25520"/>
<dbReference type="ESTHER" id="9delt-a0a0d2g825">
    <property type="family name" value="PolyAspartate-hydrolase"/>
</dbReference>
<keyword evidence="3" id="KW-1185">Reference proteome</keyword>
<name>A0A0D2G825_9BACT</name>
<evidence type="ECO:0000313" key="3">
    <source>
        <dbReference type="Proteomes" id="UP000032233"/>
    </source>
</evidence>
<dbReference type="InterPro" id="IPR029058">
    <property type="entry name" value="AB_hydrolase_fold"/>
</dbReference>
<keyword evidence="1" id="KW-0472">Membrane</keyword>
<keyword evidence="1" id="KW-1133">Transmembrane helix</keyword>
<evidence type="ECO:0000313" key="2">
    <source>
        <dbReference type="EMBL" id="KIX11092.1"/>
    </source>
</evidence>
<comment type="caution">
    <text evidence="2">The sequence shown here is derived from an EMBL/GenBank/DDBJ whole genome shotgun (WGS) entry which is preliminary data.</text>
</comment>
<dbReference type="Proteomes" id="UP000032233">
    <property type="component" value="Unassembled WGS sequence"/>
</dbReference>
<dbReference type="PATRIC" id="fig|1429043.3.peg.5392"/>
<evidence type="ECO:0008006" key="4">
    <source>
        <dbReference type="Google" id="ProtNLM"/>
    </source>
</evidence>
<reference evidence="2 3" key="1">
    <citation type="submission" date="2013-11" db="EMBL/GenBank/DDBJ databases">
        <title>Metagenomic analysis of a methanogenic consortium involved in long chain n-alkane degradation.</title>
        <authorList>
            <person name="Davidova I.A."/>
            <person name="Callaghan A.V."/>
            <person name="Wawrik B."/>
            <person name="Pruitt S."/>
            <person name="Marks C."/>
            <person name="Duncan K.E."/>
            <person name="Suflita J.M."/>
        </authorList>
    </citation>
    <scope>NUCLEOTIDE SEQUENCE [LARGE SCALE GENOMIC DNA]</scope>
    <source>
        <strain evidence="2 3">SPR</strain>
    </source>
</reference>
<keyword evidence="1" id="KW-0812">Transmembrane</keyword>
<evidence type="ECO:0000256" key="1">
    <source>
        <dbReference type="SAM" id="Phobius"/>
    </source>
</evidence>
<dbReference type="InParanoid" id="A0A0D2G825"/>
<feature type="transmembrane region" description="Helical" evidence="1">
    <location>
        <begin position="20"/>
        <end position="38"/>
    </location>
</feature>
<accession>A0A0D2G825</accession>
<proteinExistence type="predicted"/>
<dbReference type="EMBL" id="AZAC01000067">
    <property type="protein sequence ID" value="KIX11092.1"/>
    <property type="molecule type" value="Genomic_DNA"/>
</dbReference>
<dbReference type="PANTHER" id="PTHR35560">
    <property type="entry name" value="BLL0132 PROTEIN"/>
    <property type="match status" value="1"/>
</dbReference>
<dbReference type="AlphaFoldDB" id="A0A0D2G825"/>